<evidence type="ECO:0000256" key="8">
    <source>
        <dbReference type="ARBA" id="ARBA00023242"/>
    </source>
</evidence>
<evidence type="ECO:0000256" key="3">
    <source>
        <dbReference type="ARBA" id="ARBA00015071"/>
    </source>
</evidence>
<evidence type="ECO:0000256" key="10">
    <source>
        <dbReference type="SAM" id="MobiDB-lite"/>
    </source>
</evidence>
<feature type="compositionally biased region" description="Basic and acidic residues" evidence="10">
    <location>
        <begin position="241"/>
        <end position="252"/>
    </location>
</feature>
<evidence type="ECO:0000256" key="9">
    <source>
        <dbReference type="PROSITE-ProRule" id="PRU00723"/>
    </source>
</evidence>
<dbReference type="PANTHER" id="PTHR14738">
    <property type="entry name" value="ZINC FINGER CCCH DOMAIN-CONTAINING PROTEIN 14"/>
    <property type="match status" value="1"/>
</dbReference>
<feature type="region of interest" description="Disordered" evidence="10">
    <location>
        <begin position="235"/>
        <end position="383"/>
    </location>
</feature>
<dbReference type="Gene3D" id="4.10.1000.30">
    <property type="match status" value="2"/>
</dbReference>
<organism evidence="12">
    <name type="scientific">Triatoma infestans</name>
    <name type="common">Assassin bug</name>
    <dbReference type="NCBI Taxonomy" id="30076"/>
    <lineage>
        <taxon>Eukaryota</taxon>
        <taxon>Metazoa</taxon>
        <taxon>Ecdysozoa</taxon>
        <taxon>Arthropoda</taxon>
        <taxon>Hexapoda</taxon>
        <taxon>Insecta</taxon>
        <taxon>Pterygota</taxon>
        <taxon>Neoptera</taxon>
        <taxon>Paraneoptera</taxon>
        <taxon>Hemiptera</taxon>
        <taxon>Heteroptera</taxon>
        <taxon>Panheteroptera</taxon>
        <taxon>Cimicomorpha</taxon>
        <taxon>Reduviidae</taxon>
        <taxon>Triatominae</taxon>
        <taxon>Triatoma</taxon>
    </lineage>
</organism>
<proteinExistence type="evidence at transcript level"/>
<feature type="zinc finger region" description="C3H1-type" evidence="9">
    <location>
        <begin position="622"/>
        <end position="651"/>
    </location>
</feature>
<reference evidence="12" key="1">
    <citation type="journal article" date="2014" name="PLoS Negl. Trop. Dis.">
        <title>An updated insight into the Sialotranscriptome of Triatoma infestans: developmental stage and geographic variations.</title>
        <authorList>
            <person name="Schwarz A."/>
            <person name="Medrano-Mercado N."/>
            <person name="Schaub G.A."/>
            <person name="Struchiner C.J."/>
            <person name="Bargues M.D."/>
            <person name="Levy M.Z."/>
            <person name="Ribeiro J.M."/>
        </authorList>
    </citation>
    <scope>NUCLEOTIDE SEQUENCE</scope>
    <source>
        <strain evidence="12">Chile</strain>
        <tissue evidence="12">Salivary glands</tissue>
    </source>
</reference>
<evidence type="ECO:0000256" key="6">
    <source>
        <dbReference type="ARBA" id="ARBA00022771"/>
    </source>
</evidence>
<keyword evidence="8" id="KW-0539">Nucleus</keyword>
<feature type="compositionally biased region" description="Basic and acidic residues" evidence="10">
    <location>
        <begin position="322"/>
        <end position="331"/>
    </location>
</feature>
<keyword evidence="6 9" id="KW-0863">Zinc-finger</keyword>
<feature type="domain" description="C3H1-type" evidence="11">
    <location>
        <begin position="622"/>
        <end position="651"/>
    </location>
</feature>
<keyword evidence="4 9" id="KW-0479">Metal-binding</keyword>
<dbReference type="Gene3D" id="1.20.1390.10">
    <property type="entry name" value="PWI domain"/>
    <property type="match status" value="1"/>
</dbReference>
<evidence type="ECO:0000256" key="7">
    <source>
        <dbReference type="ARBA" id="ARBA00022833"/>
    </source>
</evidence>
<evidence type="ECO:0000256" key="4">
    <source>
        <dbReference type="ARBA" id="ARBA00022723"/>
    </source>
</evidence>
<evidence type="ECO:0000313" key="12">
    <source>
        <dbReference type="EMBL" id="JAC13793.1"/>
    </source>
</evidence>
<dbReference type="SMART" id="SM00356">
    <property type="entry name" value="ZnF_C3H1"/>
    <property type="match status" value="3"/>
</dbReference>
<dbReference type="GO" id="GO:0043488">
    <property type="term" value="P:regulation of mRNA stability"/>
    <property type="evidence" value="ECO:0007669"/>
    <property type="project" value="InterPro"/>
</dbReference>
<feature type="region of interest" description="Disordered" evidence="10">
    <location>
        <begin position="85"/>
        <end position="116"/>
    </location>
</feature>
<protein>
    <recommendedName>
        <fullName evidence="3">Zinc finger CCCH domain-containing protein 14</fullName>
    </recommendedName>
</protein>
<keyword evidence="5" id="KW-0677">Repeat</keyword>
<comment type="subcellular location">
    <subcellularLocation>
        <location evidence="1">Nucleus</location>
    </subcellularLocation>
</comment>
<keyword evidence="7 9" id="KW-0862">Zinc</keyword>
<dbReference type="AlphaFoldDB" id="A0A023EX33"/>
<dbReference type="EMBL" id="GBBI01004919">
    <property type="protein sequence ID" value="JAC13793.1"/>
    <property type="molecule type" value="mRNA"/>
</dbReference>
<name>A0A023EX33_TRIIF</name>
<dbReference type="Pfam" id="PF14608">
    <property type="entry name" value="zf-CCCH_2"/>
    <property type="match status" value="4"/>
</dbReference>
<comment type="similarity">
    <text evidence="2">Belongs to the ZC3H14 family.</text>
</comment>
<sequence length="742" mass="84177">MDKLGEEVSDKIKSAVRAKLTELGIHIDNELPDYVMVLVANKKSQEQMEEDLRLFLGDSTVNFTTWLYEILKKLERFTISSKGTKRKLDEKKSKHKKSSSESDNTSTSKKVKLKNENTSFGKMAESYFDSEDISNSNEGFDALAGRMEEKVRADNRQPKLTVYTDDEQMTAGDDDDAIQLHDNNEGDYIPDRPGSSLEEKLLPDAKHLLDFADKEDKYNGDKEDVKPRERIKICWDNNNAESKRKSDSKDDFNLTCNKNKNNNESKELEFNKSESNTKSSIRVNEFGDSESSVREKSEYIGSKIVDARDILKKKSSLSSKASRNESRVEKNRHSRRSRDKGSKENHSRCLSSVSKPVKREPEKPTVPSLVKVTPRPVRPPGMQPSCNLILKAVADAEKSIATTKFTQKKVQTRNEPKEKEKEKQFENYIRSRRENISITLVRVVSSDIEETVNKQKDVEEYEPTEPVEDIQREASPIPEIVDNKNESISSGSNGFQNLSSNDELQLQLPEPRFIITLDSTASDTEMEGELEVSVDNENCEKNGNKETLSVVRQPFDRSRLGPRLGPPVNDEIGSTRDCRLFTIDEGNDSSQEVEMETTEAPSENGKSQTRCKYWPCCDAGNTCPFYHPTMLCRLFPACHYGDKCLYIHPACKFADKCMNINCPFAHTSATPVIGKVFKTPLPLSTPNGQVCMYYPHCTKPFCPYLHIKKPCKFGSSCTKVGCEFEHPNKTITKNPYKWVANQ</sequence>
<dbReference type="PANTHER" id="PTHR14738:SF29">
    <property type="entry name" value="ZINC FINGER CCCH DOMAIN-CONTAINING PROTEIN 14"/>
    <property type="match status" value="1"/>
</dbReference>
<dbReference type="GO" id="GO:0008143">
    <property type="term" value="F:poly(A) binding"/>
    <property type="evidence" value="ECO:0007669"/>
    <property type="project" value="InterPro"/>
</dbReference>
<dbReference type="GO" id="GO:0005737">
    <property type="term" value="C:cytoplasm"/>
    <property type="evidence" value="ECO:0007669"/>
    <property type="project" value="TreeGrafter"/>
</dbReference>
<feature type="compositionally biased region" description="Basic and acidic residues" evidence="10">
    <location>
        <begin position="261"/>
        <end position="272"/>
    </location>
</feature>
<evidence type="ECO:0000259" key="11">
    <source>
        <dbReference type="PROSITE" id="PS50103"/>
    </source>
</evidence>
<evidence type="ECO:0000256" key="1">
    <source>
        <dbReference type="ARBA" id="ARBA00004123"/>
    </source>
</evidence>
<dbReference type="InterPro" id="IPR040366">
    <property type="entry name" value="Nab2/ZC3H14"/>
</dbReference>
<dbReference type="PROSITE" id="PS50103">
    <property type="entry name" value="ZF_C3H1"/>
    <property type="match status" value="1"/>
</dbReference>
<accession>A0A023EX33</accession>
<dbReference type="InterPro" id="IPR000571">
    <property type="entry name" value="Znf_CCCH"/>
</dbReference>
<evidence type="ECO:0000256" key="5">
    <source>
        <dbReference type="ARBA" id="ARBA00022737"/>
    </source>
</evidence>
<feature type="region of interest" description="Disordered" evidence="10">
    <location>
        <begin position="169"/>
        <end position="201"/>
    </location>
</feature>
<dbReference type="GO" id="GO:0008270">
    <property type="term" value="F:zinc ion binding"/>
    <property type="evidence" value="ECO:0007669"/>
    <property type="project" value="UniProtKB-KW"/>
</dbReference>
<dbReference type="GO" id="GO:0005634">
    <property type="term" value="C:nucleus"/>
    <property type="evidence" value="ECO:0007669"/>
    <property type="project" value="UniProtKB-SubCell"/>
</dbReference>
<evidence type="ECO:0000256" key="2">
    <source>
        <dbReference type="ARBA" id="ARBA00008423"/>
    </source>
</evidence>